<evidence type="ECO:0000313" key="3">
    <source>
        <dbReference type="EMBL" id="KAH7375993.1"/>
    </source>
</evidence>
<dbReference type="InterPro" id="IPR024500">
    <property type="entry name" value="DUF3074"/>
</dbReference>
<feature type="domain" description="DUF3074" evidence="2">
    <location>
        <begin position="111"/>
        <end position="300"/>
    </location>
</feature>
<evidence type="ECO:0000256" key="1">
    <source>
        <dbReference type="SAM" id="MobiDB-lite"/>
    </source>
</evidence>
<name>A0A8K0X9U2_9PEZI</name>
<reference evidence="3" key="1">
    <citation type="journal article" date="2021" name="Nat. Commun.">
        <title>Genetic determinants of endophytism in the Arabidopsis root mycobiome.</title>
        <authorList>
            <person name="Mesny F."/>
            <person name="Miyauchi S."/>
            <person name="Thiergart T."/>
            <person name="Pickel B."/>
            <person name="Atanasova L."/>
            <person name="Karlsson M."/>
            <person name="Huettel B."/>
            <person name="Barry K.W."/>
            <person name="Haridas S."/>
            <person name="Chen C."/>
            <person name="Bauer D."/>
            <person name="Andreopoulos W."/>
            <person name="Pangilinan J."/>
            <person name="LaButti K."/>
            <person name="Riley R."/>
            <person name="Lipzen A."/>
            <person name="Clum A."/>
            <person name="Drula E."/>
            <person name="Henrissat B."/>
            <person name="Kohler A."/>
            <person name="Grigoriev I.V."/>
            <person name="Martin F.M."/>
            <person name="Hacquard S."/>
        </authorList>
    </citation>
    <scope>NUCLEOTIDE SEQUENCE</scope>
    <source>
        <strain evidence="3">MPI-CAGE-AT-0016</strain>
    </source>
</reference>
<proteinExistence type="predicted"/>
<dbReference type="AlphaFoldDB" id="A0A8K0X9U2"/>
<evidence type="ECO:0000313" key="4">
    <source>
        <dbReference type="Proteomes" id="UP000813385"/>
    </source>
</evidence>
<comment type="caution">
    <text evidence="3">The sequence shown here is derived from an EMBL/GenBank/DDBJ whole genome shotgun (WGS) entry which is preliminary data.</text>
</comment>
<accession>A0A8K0X9U2</accession>
<dbReference type="EMBL" id="JAGPXD010000001">
    <property type="protein sequence ID" value="KAH7375993.1"/>
    <property type="molecule type" value="Genomic_DNA"/>
</dbReference>
<evidence type="ECO:0000259" key="2">
    <source>
        <dbReference type="Pfam" id="PF11274"/>
    </source>
</evidence>
<feature type="compositionally biased region" description="Polar residues" evidence="1">
    <location>
        <begin position="49"/>
        <end position="63"/>
    </location>
</feature>
<dbReference type="PANTHER" id="PTHR40370:SF1">
    <property type="entry name" value="DUF3074 DOMAIN-CONTAINING PROTEIN"/>
    <property type="match status" value="1"/>
</dbReference>
<dbReference type="PANTHER" id="PTHR40370">
    <property type="entry name" value="EXPRESSED PROTEIN"/>
    <property type="match status" value="1"/>
</dbReference>
<gene>
    <name evidence="3" type="ORF">B0T11DRAFT_271377</name>
</gene>
<keyword evidence="4" id="KW-1185">Reference proteome</keyword>
<dbReference type="Proteomes" id="UP000813385">
    <property type="component" value="Unassembled WGS sequence"/>
</dbReference>
<organism evidence="3 4">
    <name type="scientific">Plectosphaerella cucumerina</name>
    <dbReference type="NCBI Taxonomy" id="40658"/>
    <lineage>
        <taxon>Eukaryota</taxon>
        <taxon>Fungi</taxon>
        <taxon>Dikarya</taxon>
        <taxon>Ascomycota</taxon>
        <taxon>Pezizomycotina</taxon>
        <taxon>Sordariomycetes</taxon>
        <taxon>Hypocreomycetidae</taxon>
        <taxon>Glomerellales</taxon>
        <taxon>Plectosphaerellaceae</taxon>
        <taxon>Plectosphaerella</taxon>
    </lineage>
</organism>
<sequence>MSTPLDRPLGPLVRLWGLATAQLPPTDTSPAELAPFVTSLLREGIPFTDSISPKDGTQPSASGWVQKPKKTYPESAAPVEVFERVVSTSSLEEIVTREKVARPAKLSPETWACRRSVHTDSATTGTASWEEFVRCYREAHREAEAAFTPEVIASRDAAHWDCGDLEVDIDGEIWGGMKMSVVEVRHKIAPAGLLNDRVFGVLMLSAALKGADEFVVLSVSVNDLAASQLGSLSKEKGVVFGAYTSVERVRKVAEAGDGKGGIGWIMATASDAKGVLPVWVQAKAVTGLIAKDVPMFLGWVAKERAKTEDERIAFLRNMS</sequence>
<protein>
    <recommendedName>
        <fullName evidence="2">DUF3074 domain-containing protein</fullName>
    </recommendedName>
</protein>
<feature type="region of interest" description="Disordered" evidence="1">
    <location>
        <begin position="49"/>
        <end position="69"/>
    </location>
</feature>
<dbReference type="Pfam" id="PF11274">
    <property type="entry name" value="DUF3074"/>
    <property type="match status" value="1"/>
</dbReference>
<dbReference type="OrthoDB" id="6423603at2759"/>